<feature type="domain" description="Peptidase M13 C-terminal" evidence="1">
    <location>
        <begin position="296"/>
        <end position="464"/>
    </location>
</feature>
<gene>
    <name evidence="2" type="ORF">V5799_016172</name>
</gene>
<dbReference type="EMBL" id="JARKHS020006619">
    <property type="protein sequence ID" value="KAK8782487.1"/>
    <property type="molecule type" value="Genomic_DNA"/>
</dbReference>
<reference evidence="2 3" key="1">
    <citation type="journal article" date="2023" name="Arcadia Sci">
        <title>De novo assembly of a long-read Amblyomma americanum tick genome.</title>
        <authorList>
            <person name="Chou S."/>
            <person name="Poskanzer K.E."/>
            <person name="Rollins M."/>
            <person name="Thuy-Boun P.S."/>
        </authorList>
    </citation>
    <scope>NUCLEOTIDE SEQUENCE [LARGE SCALE GENOMIC DNA]</scope>
    <source>
        <strain evidence="2">F_SG_1</strain>
        <tissue evidence="2">Salivary glands</tissue>
    </source>
</reference>
<organism evidence="2 3">
    <name type="scientific">Amblyomma americanum</name>
    <name type="common">Lone star tick</name>
    <dbReference type="NCBI Taxonomy" id="6943"/>
    <lineage>
        <taxon>Eukaryota</taxon>
        <taxon>Metazoa</taxon>
        <taxon>Ecdysozoa</taxon>
        <taxon>Arthropoda</taxon>
        <taxon>Chelicerata</taxon>
        <taxon>Arachnida</taxon>
        <taxon>Acari</taxon>
        <taxon>Parasitiformes</taxon>
        <taxon>Ixodida</taxon>
        <taxon>Ixodoidea</taxon>
        <taxon>Ixodidae</taxon>
        <taxon>Amblyomminae</taxon>
        <taxon>Amblyomma</taxon>
    </lineage>
</organism>
<comment type="caution">
    <text evidence="2">The sequence shown here is derived from an EMBL/GenBank/DDBJ whole genome shotgun (WGS) entry which is preliminary data.</text>
</comment>
<dbReference type="PROSITE" id="PS51885">
    <property type="entry name" value="NEPRILYSIN"/>
    <property type="match status" value="1"/>
</dbReference>
<sequence>MTILRVSRSELLLDWIGQWFNKGGPSLWFTGLPRTFDPFVDYKFLASRVVEPSVEALILLLSKKNNDEVPKPAYVRFRDVEYLTRSQITSERWVETINRHLPDGVELGLDSEMHLLDEALVQYAVYHCLQLVSDMAPYPLNWFLTEQTVSPVDWNATWALLADVHHAMAQYFDWMDAFSRERALRRLNIIRHVVAYPSVDSTRETVERRFAYLRETVRSPFGLGYIHTKRRQREQRNMLLKASMARQDDDWFTVPLVNAVFLPYYHIVFIPTSMMLPPFLATVEQYADEWAHAQTPQYPAASFGGLGHVLAHEESHAFDVEGAPADADGLYRRWYSAPTQSRLEDRKRCLRSVYSVPSGGPWPTEGEDYADSLGLMVAATAFKQRLSPHAPSGLAPFTNEQLFYVSSCFKWCNSQSGPNADKDPRTVHSDMYKRCNAPLLVEENFLAAFNCTSGAAMRPRQKCAFS</sequence>
<name>A0AAQ4F5T4_AMBAM</name>
<dbReference type="Gene3D" id="1.10.1380.10">
    <property type="entry name" value="Neutral endopeptidase , domain2"/>
    <property type="match status" value="1"/>
</dbReference>
<accession>A0AAQ4F5T4</accession>
<dbReference type="PANTHER" id="PTHR11733">
    <property type="entry name" value="ZINC METALLOPROTEASE FAMILY M13 NEPRILYSIN-RELATED"/>
    <property type="match status" value="1"/>
</dbReference>
<protein>
    <recommendedName>
        <fullName evidence="1">Peptidase M13 C-terminal domain-containing protein</fullName>
    </recommendedName>
</protein>
<dbReference type="InterPro" id="IPR000718">
    <property type="entry name" value="Peptidase_M13"/>
</dbReference>
<dbReference type="InterPro" id="IPR018497">
    <property type="entry name" value="Peptidase_M13_C"/>
</dbReference>
<dbReference type="Proteomes" id="UP001321473">
    <property type="component" value="Unassembled WGS sequence"/>
</dbReference>
<dbReference type="SUPFAM" id="SSF55486">
    <property type="entry name" value="Metalloproteases ('zincins'), catalytic domain"/>
    <property type="match status" value="1"/>
</dbReference>
<proteinExistence type="predicted"/>
<evidence type="ECO:0000259" key="1">
    <source>
        <dbReference type="Pfam" id="PF01431"/>
    </source>
</evidence>
<evidence type="ECO:0000313" key="2">
    <source>
        <dbReference type="EMBL" id="KAK8782487.1"/>
    </source>
</evidence>
<dbReference type="InterPro" id="IPR042089">
    <property type="entry name" value="Peptidase_M13_dom_2"/>
</dbReference>
<dbReference type="Pfam" id="PF01431">
    <property type="entry name" value="Peptidase_M13"/>
    <property type="match status" value="1"/>
</dbReference>
<dbReference type="GO" id="GO:0005886">
    <property type="term" value="C:plasma membrane"/>
    <property type="evidence" value="ECO:0007669"/>
    <property type="project" value="TreeGrafter"/>
</dbReference>
<dbReference type="InterPro" id="IPR024079">
    <property type="entry name" value="MetalloPept_cat_dom_sf"/>
</dbReference>
<dbReference type="Gene3D" id="3.40.390.10">
    <property type="entry name" value="Collagenase (Catalytic Domain)"/>
    <property type="match status" value="1"/>
</dbReference>
<dbReference type="PANTHER" id="PTHR11733:SF241">
    <property type="entry name" value="GH26575P-RELATED"/>
    <property type="match status" value="1"/>
</dbReference>
<dbReference type="GO" id="GO:0004222">
    <property type="term" value="F:metalloendopeptidase activity"/>
    <property type="evidence" value="ECO:0007669"/>
    <property type="project" value="InterPro"/>
</dbReference>
<dbReference type="GO" id="GO:0016485">
    <property type="term" value="P:protein processing"/>
    <property type="evidence" value="ECO:0007669"/>
    <property type="project" value="TreeGrafter"/>
</dbReference>
<dbReference type="PRINTS" id="PR00786">
    <property type="entry name" value="NEPRILYSIN"/>
</dbReference>
<evidence type="ECO:0000313" key="3">
    <source>
        <dbReference type="Proteomes" id="UP001321473"/>
    </source>
</evidence>
<dbReference type="AlphaFoldDB" id="A0AAQ4F5T4"/>
<keyword evidence="3" id="KW-1185">Reference proteome</keyword>